<evidence type="ECO:0000256" key="1">
    <source>
        <dbReference type="SAM" id="Phobius"/>
    </source>
</evidence>
<keyword evidence="1" id="KW-1133">Transmembrane helix</keyword>
<protein>
    <submittedName>
        <fullName evidence="2">Uncharacterized protein</fullName>
    </submittedName>
</protein>
<organism evidence="2">
    <name type="scientific">Tanacetum cinerariifolium</name>
    <name type="common">Dalmatian daisy</name>
    <name type="synonym">Chrysanthemum cinerariifolium</name>
    <dbReference type="NCBI Taxonomy" id="118510"/>
    <lineage>
        <taxon>Eukaryota</taxon>
        <taxon>Viridiplantae</taxon>
        <taxon>Streptophyta</taxon>
        <taxon>Embryophyta</taxon>
        <taxon>Tracheophyta</taxon>
        <taxon>Spermatophyta</taxon>
        <taxon>Magnoliopsida</taxon>
        <taxon>eudicotyledons</taxon>
        <taxon>Gunneridae</taxon>
        <taxon>Pentapetalae</taxon>
        <taxon>asterids</taxon>
        <taxon>campanulids</taxon>
        <taxon>Asterales</taxon>
        <taxon>Asteraceae</taxon>
        <taxon>Asteroideae</taxon>
        <taxon>Anthemideae</taxon>
        <taxon>Anthemidinae</taxon>
        <taxon>Tanacetum</taxon>
    </lineage>
</organism>
<dbReference type="AlphaFoldDB" id="A0A699JV75"/>
<keyword evidence="1" id="KW-0472">Membrane</keyword>
<gene>
    <name evidence="2" type="ORF">Tci_632304</name>
</gene>
<evidence type="ECO:0000313" key="2">
    <source>
        <dbReference type="EMBL" id="GFA60332.1"/>
    </source>
</evidence>
<comment type="caution">
    <text evidence="2">The sequence shown here is derived from an EMBL/GenBank/DDBJ whole genome shotgun (WGS) entry which is preliminary data.</text>
</comment>
<proteinExistence type="predicted"/>
<accession>A0A699JV75</accession>
<dbReference type="EMBL" id="BKCJ010453434">
    <property type="protein sequence ID" value="GFA60332.1"/>
    <property type="molecule type" value="Genomic_DNA"/>
</dbReference>
<feature type="transmembrane region" description="Helical" evidence="1">
    <location>
        <begin position="96"/>
        <end position="119"/>
    </location>
</feature>
<reference evidence="2" key="1">
    <citation type="journal article" date="2019" name="Sci. Rep.">
        <title>Draft genome of Tanacetum cinerariifolium, the natural source of mosquito coil.</title>
        <authorList>
            <person name="Yamashiro T."/>
            <person name="Shiraishi A."/>
            <person name="Satake H."/>
            <person name="Nakayama K."/>
        </authorList>
    </citation>
    <scope>NUCLEOTIDE SEQUENCE</scope>
</reference>
<keyword evidence="1" id="KW-0812">Transmembrane</keyword>
<name>A0A699JV75_TANCI</name>
<sequence>MPSETGFGLIPDDADDLLTAVWVVLNNGKDFFADLDKNLFKLASFCTSFKHFGDGRSMTAFIFSGDALSRSAFTLYPKKVPSLIPKAHFLGFNFMFIFWSVLNVSSASLITSSSVRLLITRKHLQGYPQRDSTFQSISGNG</sequence>